<proteinExistence type="predicted"/>
<evidence type="ECO:0000313" key="5">
    <source>
        <dbReference type="Proteomes" id="UP000007843"/>
    </source>
</evidence>
<dbReference type="PANTHER" id="PTHR39176:SF1">
    <property type="entry name" value="PERIPLASMIC PROTEIN"/>
    <property type="match status" value="1"/>
</dbReference>
<dbReference type="EMBL" id="CP003218">
    <property type="protein sequence ID" value="AEX05124.1"/>
    <property type="molecule type" value="Genomic_DNA"/>
</dbReference>
<dbReference type="PANTHER" id="PTHR39176">
    <property type="entry name" value="PERIPLASMIC PROTEIN-RELATED"/>
    <property type="match status" value="1"/>
</dbReference>
<sequence>MKRTLLAFAALLASTHALADECSNASNQTEMNQCTAERYQADDKKLNETYQEALKRASGKQQELLKKAQLSWIALRDADCQFLASGAEGGSVQPMLINQCMSDKTVERESFLASLLQCEDGDQSCPLPPAN</sequence>
<dbReference type="KEGG" id="kox:KOX_17010"/>
<evidence type="ECO:0000256" key="1">
    <source>
        <dbReference type="SAM" id="Coils"/>
    </source>
</evidence>
<reference evidence="4 5" key="1">
    <citation type="journal article" date="2012" name="J. Bacteriol.">
        <title>Complete genome sequence of Klebsiella oxytoca KCTC 1686, used in production of 2,3-butanediol.</title>
        <authorList>
            <person name="Shin S.H."/>
            <person name="Kim S."/>
            <person name="Kim J.Y."/>
            <person name="Lee S."/>
            <person name="Um Y."/>
            <person name="Oh M.K."/>
            <person name="Kim Y.R."/>
            <person name="Lee J."/>
            <person name="Yang K.S."/>
        </authorList>
    </citation>
    <scope>NUCLEOTIDE SEQUENCE [LARGE SCALE GENOMIC DNA]</scope>
    <source>
        <strain evidence="5">ATCC 8724 / DSM 4798 / JCM 20051 / NBRC 3318 / NRRL B-199 / KCTC 1686</strain>
    </source>
</reference>
<protein>
    <recommendedName>
        <fullName evidence="3">Lysozyme inhibitor LprI-like N-terminal domain-containing protein</fullName>
    </recommendedName>
</protein>
<keyword evidence="1" id="KW-0175">Coiled coil</keyword>
<feature type="signal peptide" evidence="2">
    <location>
        <begin position="1"/>
        <end position="19"/>
    </location>
</feature>
<dbReference type="Gene3D" id="1.20.1270.180">
    <property type="match status" value="1"/>
</dbReference>
<gene>
    <name evidence="4" type="ordered locus">KOX_17010</name>
</gene>
<feature type="chain" id="PRO_5002610983" description="Lysozyme inhibitor LprI-like N-terminal domain-containing protein" evidence="2">
    <location>
        <begin position="20"/>
        <end position="131"/>
    </location>
</feature>
<organism evidence="4 5">
    <name type="scientific">Klebsiella michiganensis (strain ATCC 8724 / DSM 4798 / JCM 20051 / NBRC 3318 / NRRL B-199 / KCTC 1686 / BUCSAV 143 / CCM 1901)</name>
    <dbReference type="NCBI Taxonomy" id="1006551"/>
    <lineage>
        <taxon>Bacteria</taxon>
        <taxon>Pseudomonadati</taxon>
        <taxon>Pseudomonadota</taxon>
        <taxon>Gammaproteobacteria</taxon>
        <taxon>Enterobacterales</taxon>
        <taxon>Enterobacteriaceae</taxon>
        <taxon>Klebsiella/Raoultella group</taxon>
        <taxon>Klebsiella</taxon>
    </lineage>
</organism>
<name>A0A0H3H9F6_KLEM8</name>
<dbReference type="GeneID" id="66560499"/>
<dbReference type="RefSeq" id="WP_014228800.1">
    <property type="nucleotide sequence ID" value="NC_016612.1"/>
</dbReference>
<dbReference type="HOGENOM" id="CLU_128596_4_2_6"/>
<dbReference type="AlphaFoldDB" id="A0A0H3H9F6"/>
<evidence type="ECO:0000256" key="2">
    <source>
        <dbReference type="SAM" id="SignalP"/>
    </source>
</evidence>
<accession>A0A0H3H9F6</accession>
<keyword evidence="2" id="KW-0732">Signal</keyword>
<evidence type="ECO:0000259" key="3">
    <source>
        <dbReference type="Pfam" id="PF07007"/>
    </source>
</evidence>
<dbReference type="Pfam" id="PF07007">
    <property type="entry name" value="LprI"/>
    <property type="match status" value="1"/>
</dbReference>
<evidence type="ECO:0000313" key="4">
    <source>
        <dbReference type="EMBL" id="AEX05124.1"/>
    </source>
</evidence>
<dbReference type="InterPro" id="IPR009739">
    <property type="entry name" value="LprI-like_N"/>
</dbReference>
<feature type="domain" description="Lysozyme inhibitor LprI-like N-terminal" evidence="3">
    <location>
        <begin position="22"/>
        <end position="111"/>
    </location>
</feature>
<dbReference type="Proteomes" id="UP000007843">
    <property type="component" value="Chromosome"/>
</dbReference>
<feature type="coiled-coil region" evidence="1">
    <location>
        <begin position="36"/>
        <end position="67"/>
    </location>
</feature>